<keyword evidence="2" id="KW-0238">DNA-binding</keyword>
<dbReference type="InterPro" id="IPR010093">
    <property type="entry name" value="SinI_DNA-bd"/>
</dbReference>
<accession>F5YQL4</accession>
<protein>
    <submittedName>
        <fullName evidence="2">Excisionase/Xis, DNA-binding protein</fullName>
    </submittedName>
</protein>
<dbReference type="GO" id="GO:0003677">
    <property type="term" value="F:DNA binding"/>
    <property type="evidence" value="ECO:0007669"/>
    <property type="project" value="UniProtKB-KW"/>
</dbReference>
<dbReference type="HOGENOM" id="CLU_2848557_0_0_12"/>
<evidence type="ECO:0000313" key="3">
    <source>
        <dbReference type="Proteomes" id="UP000009223"/>
    </source>
</evidence>
<dbReference type="EMBL" id="CP001843">
    <property type="protein sequence ID" value="AEF87026.1"/>
    <property type="molecule type" value="Genomic_DNA"/>
</dbReference>
<dbReference type="AlphaFoldDB" id="F5YQL4"/>
<dbReference type="Proteomes" id="UP000009223">
    <property type="component" value="Chromosome"/>
</dbReference>
<dbReference type="OrthoDB" id="4870800at2"/>
<dbReference type="RefSeq" id="WP_015707507.1">
    <property type="nucleotide sequence ID" value="NC_015578.1"/>
</dbReference>
<gene>
    <name evidence="2" type="ordered locus">TREPR_2720</name>
</gene>
<dbReference type="InterPro" id="IPR009061">
    <property type="entry name" value="DNA-bd_dom_put_sf"/>
</dbReference>
<reference evidence="2 3" key="2">
    <citation type="journal article" date="2011" name="ISME J.">
        <title>RNA-seq reveals cooperative metabolic interactions between two termite-gut spirochete species in co-culture.</title>
        <authorList>
            <person name="Rosenthal A.Z."/>
            <person name="Matson E.G."/>
            <person name="Eldar A."/>
            <person name="Leadbetter J.R."/>
        </authorList>
    </citation>
    <scope>NUCLEOTIDE SEQUENCE [LARGE SCALE GENOMIC DNA]</scope>
    <source>
        <strain evidence="3">ATCC BAA-887 / DSM 12427 / ZAS-2</strain>
    </source>
</reference>
<dbReference type="Pfam" id="PF12728">
    <property type="entry name" value="HTH_17"/>
    <property type="match status" value="1"/>
</dbReference>
<dbReference type="NCBIfam" id="TIGR01764">
    <property type="entry name" value="excise"/>
    <property type="match status" value="1"/>
</dbReference>
<organism evidence="2 3">
    <name type="scientific">Treponema primitia (strain ATCC BAA-887 / DSM 12427 / ZAS-2)</name>
    <dbReference type="NCBI Taxonomy" id="545694"/>
    <lineage>
        <taxon>Bacteria</taxon>
        <taxon>Pseudomonadati</taxon>
        <taxon>Spirochaetota</taxon>
        <taxon>Spirochaetia</taxon>
        <taxon>Spirochaetales</taxon>
        <taxon>Treponemataceae</taxon>
        <taxon>Treponema</taxon>
    </lineage>
</organism>
<name>F5YQL4_TREPZ</name>
<proteinExistence type="predicted"/>
<dbReference type="InterPro" id="IPR041657">
    <property type="entry name" value="HTH_17"/>
</dbReference>
<dbReference type="STRING" id="545694.TREPR_2720"/>
<keyword evidence="3" id="KW-1185">Reference proteome</keyword>
<dbReference type="SUPFAM" id="SSF46955">
    <property type="entry name" value="Putative DNA-binding domain"/>
    <property type="match status" value="1"/>
</dbReference>
<feature type="domain" description="Helix-turn-helix" evidence="1">
    <location>
        <begin position="8"/>
        <end position="52"/>
    </location>
</feature>
<evidence type="ECO:0000313" key="2">
    <source>
        <dbReference type="EMBL" id="AEF87026.1"/>
    </source>
</evidence>
<evidence type="ECO:0000259" key="1">
    <source>
        <dbReference type="Pfam" id="PF12728"/>
    </source>
</evidence>
<reference evidence="3" key="1">
    <citation type="submission" date="2009-12" db="EMBL/GenBank/DDBJ databases">
        <title>Complete sequence of Treponema primitia strain ZAS-2.</title>
        <authorList>
            <person name="Tetu S.G."/>
            <person name="Matson E."/>
            <person name="Ren Q."/>
            <person name="Seshadri R."/>
            <person name="Elbourne L."/>
            <person name="Hassan K.A."/>
            <person name="Durkin A."/>
            <person name="Radune D."/>
            <person name="Mohamoud Y."/>
            <person name="Shay R."/>
            <person name="Jin S."/>
            <person name="Zhang X."/>
            <person name="Lucey K."/>
            <person name="Ballor N.R."/>
            <person name="Ottesen E."/>
            <person name="Rosenthal R."/>
            <person name="Allen A."/>
            <person name="Leadbetter J.R."/>
            <person name="Paulsen I.T."/>
        </authorList>
    </citation>
    <scope>NUCLEOTIDE SEQUENCE [LARGE SCALE GENOMIC DNA]</scope>
    <source>
        <strain evidence="3">ATCC BAA-887 / DSM 12427 / ZAS-2</strain>
    </source>
</reference>
<sequence length="65" mass="7657">MDQPAKEYYTYQEVAEKFGVSDRTVWRWVVTGTIKARRFSRQIVRIPVAEIDGPPIETKLSREEQ</sequence>
<dbReference type="KEGG" id="tpi:TREPR_2720"/>